<feature type="transmembrane region" description="Helical" evidence="1">
    <location>
        <begin position="91"/>
        <end position="115"/>
    </location>
</feature>
<feature type="transmembrane region" description="Helical" evidence="1">
    <location>
        <begin position="7"/>
        <end position="30"/>
    </location>
</feature>
<evidence type="ECO:0000313" key="2">
    <source>
        <dbReference type="Proteomes" id="UP000095287"/>
    </source>
</evidence>
<evidence type="ECO:0000256" key="1">
    <source>
        <dbReference type="SAM" id="Phobius"/>
    </source>
</evidence>
<reference evidence="3" key="1">
    <citation type="submission" date="2016-11" db="UniProtKB">
        <authorList>
            <consortium name="WormBaseParasite"/>
        </authorList>
    </citation>
    <scope>IDENTIFICATION</scope>
</reference>
<feature type="transmembrane region" description="Helical" evidence="1">
    <location>
        <begin position="42"/>
        <end position="67"/>
    </location>
</feature>
<dbReference type="WBParaSite" id="L893_g11920.t1">
    <property type="protein sequence ID" value="L893_g11920.t1"/>
    <property type="gene ID" value="L893_g11920"/>
</dbReference>
<keyword evidence="1" id="KW-1133">Transmembrane helix</keyword>
<feature type="transmembrane region" description="Helical" evidence="1">
    <location>
        <begin position="220"/>
        <end position="242"/>
    </location>
</feature>
<feature type="transmembrane region" description="Helical" evidence="1">
    <location>
        <begin position="127"/>
        <end position="148"/>
    </location>
</feature>
<sequence length="337" mass="38447">MDALHVGVGALYLTISLTLFVLNCLIFLTLHYSNEYRRGTQIILKSIVICCMIQLLPFIVGSFMTIFRTTFSFYVDRTLHYANEYRRGTQIILKSIVICCMIQLLPFTVGSFMTIFRTTFSFYVDRVFGVVVLAFWFPYVGLSASLAIDRAMIFMATNELILRSRISRLLTSASWLSGLAVLITLSLPDFGYTYVSAEGLFGWSCYQDRHGAAVLATVELYYDLILIGLIMVVYLVTLLYIVTHRKSSTQSTIEKKIFIIAIVAYIYETIFVIYCFTIPQLFRSKVAMRIVLNLMWMLDPGMFALVTMLISGTMRRNMKALLWKTPVKTNVVNIAVN</sequence>
<feature type="transmembrane region" description="Helical" evidence="1">
    <location>
        <begin position="257"/>
        <end position="282"/>
    </location>
</feature>
<dbReference type="Proteomes" id="UP000095287">
    <property type="component" value="Unplaced"/>
</dbReference>
<evidence type="ECO:0000313" key="3">
    <source>
        <dbReference type="WBParaSite" id="L893_g11920.t1"/>
    </source>
</evidence>
<dbReference type="AlphaFoldDB" id="A0A1I7Y1Z7"/>
<keyword evidence="1" id="KW-0472">Membrane</keyword>
<protein>
    <submittedName>
        <fullName evidence="3">G_PROTEIN_RECEP_F1_2 domain-containing protein</fullName>
    </submittedName>
</protein>
<proteinExistence type="predicted"/>
<keyword evidence="1" id="KW-0812">Transmembrane</keyword>
<keyword evidence="2" id="KW-1185">Reference proteome</keyword>
<accession>A0A1I7Y1Z7</accession>
<feature type="transmembrane region" description="Helical" evidence="1">
    <location>
        <begin position="294"/>
        <end position="314"/>
    </location>
</feature>
<organism evidence="2 3">
    <name type="scientific">Steinernema glaseri</name>
    <dbReference type="NCBI Taxonomy" id="37863"/>
    <lineage>
        <taxon>Eukaryota</taxon>
        <taxon>Metazoa</taxon>
        <taxon>Ecdysozoa</taxon>
        <taxon>Nematoda</taxon>
        <taxon>Chromadorea</taxon>
        <taxon>Rhabditida</taxon>
        <taxon>Tylenchina</taxon>
        <taxon>Panagrolaimomorpha</taxon>
        <taxon>Strongyloidoidea</taxon>
        <taxon>Steinernematidae</taxon>
        <taxon>Steinernema</taxon>
    </lineage>
</organism>
<feature type="transmembrane region" description="Helical" evidence="1">
    <location>
        <begin position="169"/>
        <end position="187"/>
    </location>
</feature>
<dbReference type="SUPFAM" id="SSF81321">
    <property type="entry name" value="Family A G protein-coupled receptor-like"/>
    <property type="match status" value="1"/>
</dbReference>
<name>A0A1I7Y1Z7_9BILA</name>